<evidence type="ECO:0000256" key="1">
    <source>
        <dbReference type="SAM" id="MobiDB-lite"/>
    </source>
</evidence>
<dbReference type="Proteomes" id="UP000272025">
    <property type="component" value="Unassembled WGS sequence"/>
</dbReference>
<reference evidence="3 4" key="1">
    <citation type="journal article" date="2018" name="Mol. Ecol.">
        <title>The obligate alkalophilic soda-lake fungus Sodiomyces alkalinus has shifted to a protein diet.</title>
        <authorList>
            <person name="Grum-Grzhimaylo A.A."/>
            <person name="Falkoski D.L."/>
            <person name="van den Heuvel J."/>
            <person name="Valero-Jimenez C.A."/>
            <person name="Min B."/>
            <person name="Choi I.G."/>
            <person name="Lipzen A."/>
            <person name="Daum C.G."/>
            <person name="Aanen D.K."/>
            <person name="Tsang A."/>
            <person name="Henrissat B."/>
            <person name="Bilanenko E.N."/>
            <person name="de Vries R.P."/>
            <person name="van Kan J.A.L."/>
            <person name="Grigoriev I.V."/>
            <person name="Debets A.J.M."/>
        </authorList>
    </citation>
    <scope>NUCLEOTIDE SEQUENCE [LARGE SCALE GENOMIC DNA]</scope>
    <source>
        <strain evidence="3 4">F11</strain>
    </source>
</reference>
<feature type="compositionally biased region" description="Acidic residues" evidence="1">
    <location>
        <begin position="184"/>
        <end position="204"/>
    </location>
</feature>
<name>A0A3N2PWN9_SODAK</name>
<evidence type="ECO:0000256" key="2">
    <source>
        <dbReference type="SAM" id="Phobius"/>
    </source>
</evidence>
<dbReference type="RefSeq" id="XP_028466746.1">
    <property type="nucleotide sequence ID" value="XM_028609802.1"/>
</dbReference>
<evidence type="ECO:0000313" key="3">
    <source>
        <dbReference type="EMBL" id="ROT38940.1"/>
    </source>
</evidence>
<dbReference type="EMBL" id="ML119054">
    <property type="protein sequence ID" value="ROT38940.1"/>
    <property type="molecule type" value="Genomic_DNA"/>
</dbReference>
<dbReference type="InterPro" id="IPR036047">
    <property type="entry name" value="F-box-like_dom_sf"/>
</dbReference>
<sequence length="497" mass="56126">MEASDSAESQHQEDTEKPPPGHDHHHDRDEKHHDEKSSPIPRATEKTADSTTAVKAAVDVPSTKKSAAATSNNTTTIAPLAPLAFPYRHHRSNQYASLLYLPMELQFLICSHLSFGDLQTLRRTNRFYRHLINLDFVRICLGSIATDNELRFVCRTCMRYDESRRRLVWPLSQRAQPPPADGNSSDDEDVNSNDNDGQEGEQEQEQGGRRNGQGGITNRPASLGYCPDPSVPLAGHCADCAVRLRQLSPGEYVLTDAGERKVRVCRWCGWPCHVDHAQEEYWPRSAWELHPKCAETYQLVLIGHYTVVCLRSGIAFVTYILLWRLFGQNTLVVVPSILAFLLMGVILCIVWVRGREVRTYHVVGGLEFSILALGIPPMYVVVPKVNDPGVIAAEIMLVIHLIVRLLNVLGNVVLFLEYDVTKHHAPDVPYFRRLLLNPLIAGLVFWTSPRALENLWIGRGKHPRHKSFRRGMTNSFKHIGKSFNDFWSVRATTDIQP</sequence>
<dbReference type="SUPFAM" id="SSF81383">
    <property type="entry name" value="F-box domain"/>
    <property type="match status" value="1"/>
</dbReference>
<feature type="compositionally biased region" description="Basic and acidic residues" evidence="1">
    <location>
        <begin position="8"/>
        <end position="48"/>
    </location>
</feature>
<dbReference type="GeneID" id="39578280"/>
<keyword evidence="2" id="KW-0812">Transmembrane</keyword>
<keyword evidence="4" id="KW-1185">Reference proteome</keyword>
<feature type="transmembrane region" description="Helical" evidence="2">
    <location>
        <begin position="359"/>
        <end position="379"/>
    </location>
</feature>
<evidence type="ECO:0000313" key="4">
    <source>
        <dbReference type="Proteomes" id="UP000272025"/>
    </source>
</evidence>
<dbReference type="OrthoDB" id="4759647at2759"/>
<organism evidence="3 4">
    <name type="scientific">Sodiomyces alkalinus (strain CBS 110278 / VKM F-3762 / F11)</name>
    <name type="common">Alkaliphilic filamentous fungus</name>
    <dbReference type="NCBI Taxonomy" id="1314773"/>
    <lineage>
        <taxon>Eukaryota</taxon>
        <taxon>Fungi</taxon>
        <taxon>Dikarya</taxon>
        <taxon>Ascomycota</taxon>
        <taxon>Pezizomycotina</taxon>
        <taxon>Sordariomycetes</taxon>
        <taxon>Hypocreomycetidae</taxon>
        <taxon>Glomerellales</taxon>
        <taxon>Plectosphaerellaceae</taxon>
        <taxon>Sodiomyces</taxon>
    </lineage>
</organism>
<accession>A0A3N2PWN9</accession>
<feature type="transmembrane region" description="Helical" evidence="2">
    <location>
        <begin position="332"/>
        <end position="352"/>
    </location>
</feature>
<feature type="transmembrane region" description="Helical" evidence="2">
    <location>
        <begin position="391"/>
        <end position="418"/>
    </location>
</feature>
<feature type="transmembrane region" description="Helical" evidence="2">
    <location>
        <begin position="299"/>
        <end position="326"/>
    </location>
</feature>
<feature type="region of interest" description="Disordered" evidence="1">
    <location>
        <begin position="1"/>
        <end position="71"/>
    </location>
</feature>
<dbReference type="STRING" id="1314773.A0A3N2PWN9"/>
<gene>
    <name evidence="3" type="ORF">SODALDRAFT_323434</name>
</gene>
<evidence type="ECO:0008006" key="5">
    <source>
        <dbReference type="Google" id="ProtNLM"/>
    </source>
</evidence>
<protein>
    <recommendedName>
        <fullName evidence="5">F-box domain-containing protein</fullName>
    </recommendedName>
</protein>
<proteinExistence type="predicted"/>
<keyword evidence="2" id="KW-1133">Transmembrane helix</keyword>
<feature type="region of interest" description="Disordered" evidence="1">
    <location>
        <begin position="170"/>
        <end position="214"/>
    </location>
</feature>
<dbReference type="AlphaFoldDB" id="A0A3N2PWN9"/>
<keyword evidence="2" id="KW-0472">Membrane</keyword>